<keyword evidence="3" id="KW-1185">Reference proteome</keyword>
<dbReference type="HOGENOM" id="CLU_546924_0_0_1"/>
<dbReference type="RefSeq" id="XP_002291197.1">
    <property type="nucleotide sequence ID" value="XM_002291161.1"/>
</dbReference>
<dbReference type="AlphaFoldDB" id="B8C4C8"/>
<dbReference type="KEGG" id="tps:THAPSDRAFT_6451"/>
<dbReference type="Proteomes" id="UP000001449">
    <property type="component" value="Chromosome 6"/>
</dbReference>
<dbReference type="EMBL" id="CM000643">
    <property type="protein sequence ID" value="EED91304.1"/>
    <property type="molecule type" value="Genomic_DNA"/>
</dbReference>
<dbReference type="PaxDb" id="35128-Thaps6451"/>
<dbReference type="GeneID" id="7444563"/>
<evidence type="ECO:0000313" key="3">
    <source>
        <dbReference type="Proteomes" id="UP000001449"/>
    </source>
</evidence>
<sequence>MGDDVPSTLRKQRMPTNYDPKALRSTLHIALMVILSFTIGFLTSYNAATMQEGEIKSKTEDVQLMDIDTLDSLGTQAGDDTSYVAPTTTLELIGRIVWQQNHILQGRDNANRVLESAPVFKWVSAGDSSAAGYGNAFIHSYTSIISDTVKGIFQSAGIRFLATNEAGNEWFGLEIAFYMESLLGSNGDILSWDFMSSSKDIRDPLSSSGQMIDPVLFGERAGRVFPKLPFLYTLRQITSVGSLERLDKLEGRGMGVGLMDEEAMASLVMSLPDANLNAERMLPPGIDKLRCGNMIEGTQICNNPSQMYRCAPKEGTTCANAKFHAPPQCKRNKWYGKTWNDGWKMHRLKGRLIGLHLIDMLRLAALELDVLERQDPLRLPTSMHILQMLESEEEIKEFLFLKTQPSRLEGTGDSHVESWNTLNLKSVVCANAMSTATDNPQLKLDFDPPTESLCEEFLPFQHSYFSVSPEDGFTDLFNAELGVATKIGEVYSTSRLGDD</sequence>
<proteinExistence type="predicted"/>
<organism evidence="2 3">
    <name type="scientific">Thalassiosira pseudonana</name>
    <name type="common">Marine diatom</name>
    <name type="synonym">Cyclotella nana</name>
    <dbReference type="NCBI Taxonomy" id="35128"/>
    <lineage>
        <taxon>Eukaryota</taxon>
        <taxon>Sar</taxon>
        <taxon>Stramenopiles</taxon>
        <taxon>Ochrophyta</taxon>
        <taxon>Bacillariophyta</taxon>
        <taxon>Coscinodiscophyceae</taxon>
        <taxon>Thalassiosirophycidae</taxon>
        <taxon>Thalassiosirales</taxon>
        <taxon>Thalassiosiraceae</taxon>
        <taxon>Thalassiosira</taxon>
    </lineage>
</organism>
<reference evidence="2 3" key="1">
    <citation type="journal article" date="2004" name="Science">
        <title>The genome of the diatom Thalassiosira pseudonana: ecology, evolution, and metabolism.</title>
        <authorList>
            <person name="Armbrust E.V."/>
            <person name="Berges J.A."/>
            <person name="Bowler C."/>
            <person name="Green B.R."/>
            <person name="Martinez D."/>
            <person name="Putnam N.H."/>
            <person name="Zhou S."/>
            <person name="Allen A.E."/>
            <person name="Apt K.E."/>
            <person name="Bechner M."/>
            <person name="Brzezinski M.A."/>
            <person name="Chaal B.K."/>
            <person name="Chiovitti A."/>
            <person name="Davis A.K."/>
            <person name="Demarest M.S."/>
            <person name="Detter J.C."/>
            <person name="Glavina T."/>
            <person name="Goodstein D."/>
            <person name="Hadi M.Z."/>
            <person name="Hellsten U."/>
            <person name="Hildebrand M."/>
            <person name="Jenkins B.D."/>
            <person name="Jurka J."/>
            <person name="Kapitonov V.V."/>
            <person name="Kroger N."/>
            <person name="Lau W.W."/>
            <person name="Lane T.W."/>
            <person name="Larimer F.W."/>
            <person name="Lippmeier J.C."/>
            <person name="Lucas S."/>
            <person name="Medina M."/>
            <person name="Montsant A."/>
            <person name="Obornik M."/>
            <person name="Parker M.S."/>
            <person name="Palenik B."/>
            <person name="Pazour G.J."/>
            <person name="Richardson P.M."/>
            <person name="Rynearson T.A."/>
            <person name="Saito M.A."/>
            <person name="Schwartz D.C."/>
            <person name="Thamatrakoln K."/>
            <person name="Valentin K."/>
            <person name="Vardi A."/>
            <person name="Wilkerson F.P."/>
            <person name="Rokhsar D.S."/>
        </authorList>
    </citation>
    <scope>NUCLEOTIDE SEQUENCE [LARGE SCALE GENOMIC DNA]</scope>
    <source>
        <strain evidence="2 3">CCMP1335</strain>
    </source>
</reference>
<evidence type="ECO:0000256" key="1">
    <source>
        <dbReference type="SAM" id="Phobius"/>
    </source>
</evidence>
<reference evidence="2 3" key="2">
    <citation type="journal article" date="2008" name="Nature">
        <title>The Phaeodactylum genome reveals the evolutionary history of diatom genomes.</title>
        <authorList>
            <person name="Bowler C."/>
            <person name="Allen A.E."/>
            <person name="Badger J.H."/>
            <person name="Grimwood J."/>
            <person name="Jabbari K."/>
            <person name="Kuo A."/>
            <person name="Maheswari U."/>
            <person name="Martens C."/>
            <person name="Maumus F."/>
            <person name="Otillar R.P."/>
            <person name="Rayko E."/>
            <person name="Salamov A."/>
            <person name="Vandepoele K."/>
            <person name="Beszteri B."/>
            <person name="Gruber A."/>
            <person name="Heijde M."/>
            <person name="Katinka M."/>
            <person name="Mock T."/>
            <person name="Valentin K."/>
            <person name="Verret F."/>
            <person name="Berges J.A."/>
            <person name="Brownlee C."/>
            <person name="Cadoret J.P."/>
            <person name="Chiovitti A."/>
            <person name="Choi C.J."/>
            <person name="Coesel S."/>
            <person name="De Martino A."/>
            <person name="Detter J.C."/>
            <person name="Durkin C."/>
            <person name="Falciatore A."/>
            <person name="Fournet J."/>
            <person name="Haruta M."/>
            <person name="Huysman M.J."/>
            <person name="Jenkins B.D."/>
            <person name="Jiroutova K."/>
            <person name="Jorgensen R.E."/>
            <person name="Joubert Y."/>
            <person name="Kaplan A."/>
            <person name="Kroger N."/>
            <person name="Kroth P.G."/>
            <person name="La Roche J."/>
            <person name="Lindquist E."/>
            <person name="Lommer M."/>
            <person name="Martin-Jezequel V."/>
            <person name="Lopez P.J."/>
            <person name="Lucas S."/>
            <person name="Mangogna M."/>
            <person name="McGinnis K."/>
            <person name="Medlin L.K."/>
            <person name="Montsant A."/>
            <person name="Oudot-Le Secq M.P."/>
            <person name="Napoli C."/>
            <person name="Obornik M."/>
            <person name="Parker M.S."/>
            <person name="Petit J.L."/>
            <person name="Porcel B.M."/>
            <person name="Poulsen N."/>
            <person name="Robison M."/>
            <person name="Rychlewski L."/>
            <person name="Rynearson T.A."/>
            <person name="Schmutz J."/>
            <person name="Shapiro H."/>
            <person name="Siaut M."/>
            <person name="Stanley M."/>
            <person name="Sussman M.R."/>
            <person name="Taylor A.R."/>
            <person name="Vardi A."/>
            <person name="von Dassow P."/>
            <person name="Vyverman W."/>
            <person name="Willis A."/>
            <person name="Wyrwicz L.S."/>
            <person name="Rokhsar D.S."/>
            <person name="Weissenbach J."/>
            <person name="Armbrust E.V."/>
            <person name="Green B.R."/>
            <person name="Van de Peer Y."/>
            <person name="Grigoriev I.V."/>
        </authorList>
    </citation>
    <scope>NUCLEOTIDE SEQUENCE [LARGE SCALE GENOMIC DNA]</scope>
    <source>
        <strain evidence="2 3">CCMP1335</strain>
    </source>
</reference>
<keyword evidence="1" id="KW-0812">Transmembrane</keyword>
<feature type="transmembrane region" description="Helical" evidence="1">
    <location>
        <begin position="27"/>
        <end position="48"/>
    </location>
</feature>
<accession>B8C4C8</accession>
<keyword evidence="1" id="KW-0472">Membrane</keyword>
<protein>
    <submittedName>
        <fullName evidence="2">Uncharacterized protein</fullName>
    </submittedName>
</protein>
<evidence type="ECO:0000313" key="2">
    <source>
        <dbReference type="EMBL" id="EED91304.1"/>
    </source>
</evidence>
<dbReference type="InParanoid" id="B8C4C8"/>
<keyword evidence="1" id="KW-1133">Transmembrane helix</keyword>
<gene>
    <name evidence="2" type="ORF">THAPSDRAFT_6451</name>
</gene>
<name>B8C4C8_THAPS</name>